<protein>
    <submittedName>
        <fullName evidence="1">Uncharacterized protein</fullName>
    </submittedName>
</protein>
<evidence type="ECO:0000313" key="1">
    <source>
        <dbReference type="EMBL" id="MBE9398215.1"/>
    </source>
</evidence>
<evidence type="ECO:0000313" key="2">
    <source>
        <dbReference type="Proteomes" id="UP000640333"/>
    </source>
</evidence>
<dbReference type="Proteomes" id="UP000640333">
    <property type="component" value="Unassembled WGS sequence"/>
</dbReference>
<dbReference type="EMBL" id="JADEYS010000013">
    <property type="protein sequence ID" value="MBE9398215.1"/>
    <property type="molecule type" value="Genomic_DNA"/>
</dbReference>
<organism evidence="1 2">
    <name type="scientific">Pontibacterium sinense</name>
    <dbReference type="NCBI Taxonomy" id="2781979"/>
    <lineage>
        <taxon>Bacteria</taxon>
        <taxon>Pseudomonadati</taxon>
        <taxon>Pseudomonadota</taxon>
        <taxon>Gammaproteobacteria</taxon>
        <taxon>Oceanospirillales</taxon>
        <taxon>Oceanospirillaceae</taxon>
        <taxon>Pontibacterium</taxon>
    </lineage>
</organism>
<accession>A0A8J7FAX6</accession>
<comment type="caution">
    <text evidence="1">The sequence shown here is derived from an EMBL/GenBank/DDBJ whole genome shotgun (WGS) entry which is preliminary data.</text>
</comment>
<name>A0A8J7FAX6_9GAMM</name>
<gene>
    <name evidence="1" type="ORF">IOQ59_13215</name>
</gene>
<sequence>MNATTCPTPSPLNDEAFISAFEDLSLSPELFDHKGHMRICWLYLNRYSLDIALQRTCDGIQSYATSLGATDKFDYPLTAAFVRIMSQRVDADTTANWATFLDQNKDLVDDAKGVIRQYDATLVK</sequence>
<proteinExistence type="predicted"/>
<keyword evidence="2" id="KW-1185">Reference proteome</keyword>
<reference evidence="1" key="1">
    <citation type="submission" date="2020-10" db="EMBL/GenBank/DDBJ databases">
        <title>Bacterium isolated from coastal waters sediment.</title>
        <authorList>
            <person name="Chen R.-J."/>
            <person name="Lu D.-C."/>
            <person name="Zhu K.-L."/>
            <person name="Du Z.-J."/>
        </authorList>
    </citation>
    <scope>NUCLEOTIDE SEQUENCE</scope>
    <source>
        <strain evidence="1">N1Y112</strain>
    </source>
</reference>
<dbReference type="RefSeq" id="WP_193953848.1">
    <property type="nucleotide sequence ID" value="NZ_JADEYS010000013.1"/>
</dbReference>
<dbReference type="AlphaFoldDB" id="A0A8J7FAX6"/>